<dbReference type="Gene3D" id="1.10.4040.10">
    <property type="entry name" value="Penicillinase repressor domain"/>
    <property type="match status" value="1"/>
</dbReference>
<evidence type="ECO:0000313" key="6">
    <source>
        <dbReference type="Proteomes" id="UP000315440"/>
    </source>
</evidence>
<dbReference type="EMBL" id="SJPQ01000001">
    <property type="protein sequence ID" value="TWT90289.1"/>
    <property type="molecule type" value="Genomic_DNA"/>
</dbReference>
<accession>A0A5C5ZS24</accession>
<dbReference type="OrthoDB" id="276770at2"/>
<dbReference type="AlphaFoldDB" id="A0A5C5ZS24"/>
<keyword evidence="6" id="KW-1185">Reference proteome</keyword>
<dbReference type="Gene3D" id="1.10.10.10">
    <property type="entry name" value="Winged helix-like DNA-binding domain superfamily/Winged helix DNA-binding domain"/>
    <property type="match status" value="1"/>
</dbReference>
<evidence type="ECO:0000256" key="1">
    <source>
        <dbReference type="ARBA" id="ARBA00011046"/>
    </source>
</evidence>
<dbReference type="InterPro" id="IPR005650">
    <property type="entry name" value="BlaI_family"/>
</dbReference>
<keyword evidence="4" id="KW-0804">Transcription</keyword>
<dbReference type="InterPro" id="IPR036388">
    <property type="entry name" value="WH-like_DNA-bd_sf"/>
</dbReference>
<dbReference type="Proteomes" id="UP000315440">
    <property type="component" value="Unassembled WGS sequence"/>
</dbReference>
<sequence>MSSTQLGRVQLLIMQVLWAKRRATARQITDAINEIEPIAHSTVQTLLRGLEEKGSVSHETEGRTFVFLPLVVEDEFKQNATRDLLDRVFSGNVGKLVTHLLKNENVPKEEIDEIRKFINRRSKK</sequence>
<name>A0A5C5ZS24_9BACT</name>
<dbReference type="Pfam" id="PF03965">
    <property type="entry name" value="Penicillinase_R"/>
    <property type="match status" value="1"/>
</dbReference>
<keyword evidence="3" id="KW-0238">DNA-binding</keyword>
<comment type="caution">
    <text evidence="5">The sequence shown here is derived from an EMBL/GenBank/DDBJ whole genome shotgun (WGS) entry which is preliminary data.</text>
</comment>
<protein>
    <submittedName>
        <fullName evidence="5">Penicillinase repressor</fullName>
    </submittedName>
</protein>
<keyword evidence="2" id="KW-0805">Transcription regulation</keyword>
<dbReference type="GO" id="GO:0045892">
    <property type="term" value="P:negative regulation of DNA-templated transcription"/>
    <property type="evidence" value="ECO:0007669"/>
    <property type="project" value="InterPro"/>
</dbReference>
<comment type="similarity">
    <text evidence="1">Belongs to the BlaI transcriptional regulatory family.</text>
</comment>
<evidence type="ECO:0000256" key="3">
    <source>
        <dbReference type="ARBA" id="ARBA00023125"/>
    </source>
</evidence>
<dbReference type="SUPFAM" id="SSF46785">
    <property type="entry name" value="Winged helix' DNA-binding domain"/>
    <property type="match status" value="1"/>
</dbReference>
<dbReference type="InterPro" id="IPR036390">
    <property type="entry name" value="WH_DNA-bd_sf"/>
</dbReference>
<organism evidence="5 6">
    <name type="scientific">Pseudobythopirellula maris</name>
    <dbReference type="NCBI Taxonomy" id="2527991"/>
    <lineage>
        <taxon>Bacteria</taxon>
        <taxon>Pseudomonadati</taxon>
        <taxon>Planctomycetota</taxon>
        <taxon>Planctomycetia</taxon>
        <taxon>Pirellulales</taxon>
        <taxon>Lacipirellulaceae</taxon>
        <taxon>Pseudobythopirellula</taxon>
    </lineage>
</organism>
<gene>
    <name evidence="5" type="primary">blaI_1</name>
    <name evidence="5" type="ORF">Mal64_06740</name>
</gene>
<dbReference type="RefSeq" id="WP_146397024.1">
    <property type="nucleotide sequence ID" value="NZ_SJPQ01000001.1"/>
</dbReference>
<evidence type="ECO:0000313" key="5">
    <source>
        <dbReference type="EMBL" id="TWT90289.1"/>
    </source>
</evidence>
<dbReference type="GO" id="GO:0003677">
    <property type="term" value="F:DNA binding"/>
    <property type="evidence" value="ECO:0007669"/>
    <property type="project" value="UniProtKB-KW"/>
</dbReference>
<reference evidence="5 6" key="1">
    <citation type="submission" date="2019-02" db="EMBL/GenBank/DDBJ databases">
        <title>Deep-cultivation of Planctomycetes and their phenomic and genomic characterization uncovers novel biology.</title>
        <authorList>
            <person name="Wiegand S."/>
            <person name="Jogler M."/>
            <person name="Boedeker C."/>
            <person name="Pinto D."/>
            <person name="Vollmers J."/>
            <person name="Rivas-Marin E."/>
            <person name="Kohn T."/>
            <person name="Peeters S.H."/>
            <person name="Heuer A."/>
            <person name="Rast P."/>
            <person name="Oberbeckmann S."/>
            <person name="Bunk B."/>
            <person name="Jeske O."/>
            <person name="Meyerdierks A."/>
            <person name="Storesund J.E."/>
            <person name="Kallscheuer N."/>
            <person name="Luecker S."/>
            <person name="Lage O.M."/>
            <person name="Pohl T."/>
            <person name="Merkel B.J."/>
            <person name="Hornburger P."/>
            <person name="Mueller R.-W."/>
            <person name="Bruemmer F."/>
            <person name="Labrenz M."/>
            <person name="Spormann A.M."/>
            <person name="Op Den Camp H."/>
            <person name="Overmann J."/>
            <person name="Amann R."/>
            <person name="Jetten M.S.M."/>
            <person name="Mascher T."/>
            <person name="Medema M.H."/>
            <person name="Devos D.P."/>
            <person name="Kaster A.-K."/>
            <person name="Ovreas L."/>
            <person name="Rohde M."/>
            <person name="Galperin M.Y."/>
            <person name="Jogler C."/>
        </authorList>
    </citation>
    <scope>NUCLEOTIDE SEQUENCE [LARGE SCALE GENOMIC DNA]</scope>
    <source>
        <strain evidence="5 6">Mal64</strain>
    </source>
</reference>
<dbReference type="PIRSF" id="PIRSF019455">
    <property type="entry name" value="CopR_AtkY"/>
    <property type="match status" value="1"/>
</dbReference>
<evidence type="ECO:0000256" key="2">
    <source>
        <dbReference type="ARBA" id="ARBA00023015"/>
    </source>
</evidence>
<evidence type="ECO:0000256" key="4">
    <source>
        <dbReference type="ARBA" id="ARBA00023163"/>
    </source>
</evidence>
<proteinExistence type="inferred from homology"/>